<evidence type="ECO:0000313" key="1">
    <source>
        <dbReference type="EMBL" id="MCS7484402.1"/>
    </source>
</evidence>
<organism evidence="1 2">
    <name type="scientific">Umezawaea endophytica</name>
    <dbReference type="NCBI Taxonomy" id="1654476"/>
    <lineage>
        <taxon>Bacteria</taxon>
        <taxon>Bacillati</taxon>
        <taxon>Actinomycetota</taxon>
        <taxon>Actinomycetes</taxon>
        <taxon>Pseudonocardiales</taxon>
        <taxon>Pseudonocardiaceae</taxon>
        <taxon>Umezawaea</taxon>
    </lineage>
</organism>
<reference evidence="1" key="1">
    <citation type="submission" date="2022-08" db="EMBL/GenBank/DDBJ databases">
        <authorList>
            <person name="Tistechok S."/>
            <person name="Samborskyy M."/>
            <person name="Roman I."/>
        </authorList>
    </citation>
    <scope>NUCLEOTIDE SEQUENCE</scope>
    <source>
        <strain evidence="1">DSM 103496</strain>
    </source>
</reference>
<proteinExistence type="predicted"/>
<protein>
    <submittedName>
        <fullName evidence="1">Uncharacterized protein</fullName>
    </submittedName>
</protein>
<dbReference type="EMBL" id="JANYMP010000045">
    <property type="protein sequence ID" value="MCS7484402.1"/>
    <property type="molecule type" value="Genomic_DNA"/>
</dbReference>
<keyword evidence="2" id="KW-1185">Reference proteome</keyword>
<evidence type="ECO:0000313" key="2">
    <source>
        <dbReference type="Proteomes" id="UP001141259"/>
    </source>
</evidence>
<dbReference type="AlphaFoldDB" id="A0A9X2VY86"/>
<dbReference type="RefSeq" id="WP_259629850.1">
    <property type="nucleotide sequence ID" value="NZ_JANYMP010000045.1"/>
</dbReference>
<accession>A0A9X2VY86</accession>
<sequence>MSHQLDAALDDLGKAMKVLRDSTRQIPFRREGFRAVHHEFARSTAALRVALSYARSQLEEPAVRRRRNRRR</sequence>
<comment type="caution">
    <text evidence="1">The sequence shown here is derived from an EMBL/GenBank/DDBJ whole genome shotgun (WGS) entry which is preliminary data.</text>
</comment>
<dbReference type="Proteomes" id="UP001141259">
    <property type="component" value="Unassembled WGS sequence"/>
</dbReference>
<name>A0A9X2VY86_9PSEU</name>
<gene>
    <name evidence="1" type="ORF">NZH93_46870</name>
</gene>